<feature type="transmembrane region" description="Helical" evidence="1">
    <location>
        <begin position="140"/>
        <end position="157"/>
    </location>
</feature>
<evidence type="ECO:0000313" key="2">
    <source>
        <dbReference type="EMBL" id="KZD06278.1"/>
    </source>
</evidence>
<keyword evidence="1" id="KW-0812">Transmembrane</keyword>
<dbReference type="STRING" id="580166.AUP43_11020"/>
<sequence>MAIPTQPEIASSLYGAWRLARLDRNGLTYFDRSYDGFWKSFFAAAIAAPAHFGLLFFTAGPEGVMPFGLGSLLAEGLLYAVSWLAFPVAMIHIAEMLGRSERYYDYMVAYNWAGVWQIALFLFVTMLSVAGILPPGIASMVTLVAFIAILAYQWFIARVGLDIGGGAASAVVLADLVIGLLVRSLGRLLG</sequence>
<protein>
    <recommendedName>
        <fullName evidence="4">Yip1 domain-containing protein</fullName>
    </recommendedName>
</protein>
<gene>
    <name evidence="2" type="ORF">AUP43_11020</name>
</gene>
<organism evidence="2 3">
    <name type="scientific">Oceanibaculum pacificum</name>
    <dbReference type="NCBI Taxonomy" id="580166"/>
    <lineage>
        <taxon>Bacteria</taxon>
        <taxon>Pseudomonadati</taxon>
        <taxon>Pseudomonadota</taxon>
        <taxon>Alphaproteobacteria</taxon>
        <taxon>Rhodospirillales</taxon>
        <taxon>Oceanibaculaceae</taxon>
        <taxon>Oceanibaculum</taxon>
    </lineage>
</organism>
<dbReference type="RefSeq" id="WP_067557629.1">
    <property type="nucleotide sequence ID" value="NZ_LPXN01000124.1"/>
</dbReference>
<feature type="transmembrane region" description="Helical" evidence="1">
    <location>
        <begin position="114"/>
        <end position="133"/>
    </location>
</feature>
<evidence type="ECO:0000313" key="3">
    <source>
        <dbReference type="Proteomes" id="UP000076400"/>
    </source>
</evidence>
<keyword evidence="1" id="KW-0472">Membrane</keyword>
<evidence type="ECO:0008006" key="4">
    <source>
        <dbReference type="Google" id="ProtNLM"/>
    </source>
</evidence>
<dbReference type="Proteomes" id="UP000076400">
    <property type="component" value="Unassembled WGS sequence"/>
</dbReference>
<feature type="transmembrane region" description="Helical" evidence="1">
    <location>
        <begin position="72"/>
        <end position="94"/>
    </location>
</feature>
<proteinExistence type="predicted"/>
<keyword evidence="3" id="KW-1185">Reference proteome</keyword>
<accession>A0A154VYF9</accession>
<dbReference type="OrthoDB" id="8443450at2"/>
<dbReference type="AlphaFoldDB" id="A0A154VYF9"/>
<reference evidence="2 3" key="1">
    <citation type="submission" date="2015-12" db="EMBL/GenBank/DDBJ databases">
        <title>Genome sequence of Oceanibaculum pacificum MCCC 1A02656.</title>
        <authorList>
            <person name="Lu L."/>
            <person name="Lai Q."/>
            <person name="Shao Z."/>
            <person name="Qian P."/>
        </authorList>
    </citation>
    <scope>NUCLEOTIDE SEQUENCE [LARGE SCALE GENOMIC DNA]</scope>
    <source>
        <strain evidence="2 3">MCCC 1A02656</strain>
    </source>
</reference>
<comment type="caution">
    <text evidence="2">The sequence shown here is derived from an EMBL/GenBank/DDBJ whole genome shotgun (WGS) entry which is preliminary data.</text>
</comment>
<feature type="transmembrane region" description="Helical" evidence="1">
    <location>
        <begin position="41"/>
        <end position="60"/>
    </location>
</feature>
<name>A0A154VYF9_9PROT</name>
<feature type="transmembrane region" description="Helical" evidence="1">
    <location>
        <begin position="163"/>
        <end position="182"/>
    </location>
</feature>
<dbReference type="EMBL" id="LPXN01000124">
    <property type="protein sequence ID" value="KZD06278.1"/>
    <property type="molecule type" value="Genomic_DNA"/>
</dbReference>
<evidence type="ECO:0000256" key="1">
    <source>
        <dbReference type="SAM" id="Phobius"/>
    </source>
</evidence>
<keyword evidence="1" id="KW-1133">Transmembrane helix</keyword>